<feature type="region of interest" description="Disordered" evidence="1">
    <location>
        <begin position="262"/>
        <end position="297"/>
    </location>
</feature>
<feature type="region of interest" description="Disordered" evidence="1">
    <location>
        <begin position="24"/>
        <end position="51"/>
    </location>
</feature>
<name>A0A6J7J6P0_9ZZZZ</name>
<dbReference type="AlphaFoldDB" id="A0A6J7J6P0"/>
<gene>
    <name evidence="2" type="ORF">UFOPK3651_01984</name>
</gene>
<feature type="compositionally biased region" description="Polar residues" evidence="1">
    <location>
        <begin position="483"/>
        <end position="497"/>
    </location>
</feature>
<organism evidence="2">
    <name type="scientific">freshwater metagenome</name>
    <dbReference type="NCBI Taxonomy" id="449393"/>
    <lineage>
        <taxon>unclassified sequences</taxon>
        <taxon>metagenomes</taxon>
        <taxon>ecological metagenomes</taxon>
    </lineage>
</organism>
<evidence type="ECO:0000313" key="2">
    <source>
        <dbReference type="EMBL" id="CAB4938541.1"/>
    </source>
</evidence>
<feature type="region of interest" description="Disordered" evidence="1">
    <location>
        <begin position="483"/>
        <end position="503"/>
    </location>
</feature>
<reference evidence="2" key="1">
    <citation type="submission" date="2020-05" db="EMBL/GenBank/DDBJ databases">
        <authorList>
            <person name="Chiriac C."/>
            <person name="Salcher M."/>
            <person name="Ghai R."/>
            <person name="Kavagutti S V."/>
        </authorList>
    </citation>
    <scope>NUCLEOTIDE SEQUENCE</scope>
</reference>
<feature type="region of interest" description="Disordered" evidence="1">
    <location>
        <begin position="441"/>
        <end position="466"/>
    </location>
</feature>
<proteinExistence type="predicted"/>
<evidence type="ECO:0000256" key="1">
    <source>
        <dbReference type="SAM" id="MobiDB-lite"/>
    </source>
</evidence>
<sequence length="503" mass="55138">MCPGQNSKRSSLIVVEMVARRAVRRGTPAATGRRWAGNGNRTHLHPNPIRSHWPDPVRAPCPMPSCTVTATFRSSTGPATPSNSPRRPLVWVSRRSRSLITMGSMGWCASLRRPERWGCQRCSVPRSASRRRTARCAARPRRSIRSTPAWCPMRIPPTLTANIWSCSPKGRTGTPGWRGRSASATWRARRARLASRSTMWPMRWPGTGGCSPGAARVGCQRRWCARGPALQHANCGDWSRRSVATVCWWSCGTTATRWTRCATTPSPNSRHGTTWGASPPTTCTTQRPPSASWPRPWRRYAPGAASTTSTRGCPPHRRRTCAAALSRRDGSCATRAWWRSPQRWVALQRSTCRWWRRSCRPTRAPPGPPIPLVNVAHSTRWPTCGNWPKPAVVGATATGQRRTKICRCARGHGARSITNCKSSTGSGSPATSWWCGTSSSSATAPTSSARVEAAQRTVRSVTRSASPRPMPYHWVCCSNGSSRPNAMGHPTSTSTSKVVAGKR</sequence>
<dbReference type="EMBL" id="CAFBMT010000010">
    <property type="protein sequence ID" value="CAB4938541.1"/>
    <property type="molecule type" value="Genomic_DNA"/>
</dbReference>
<feature type="compositionally biased region" description="Polar residues" evidence="1">
    <location>
        <begin position="265"/>
        <end position="286"/>
    </location>
</feature>
<protein>
    <submittedName>
        <fullName evidence="2">Unannotated protein</fullName>
    </submittedName>
</protein>
<accession>A0A6J7J6P0</accession>